<dbReference type="EMBL" id="DVFU01000033">
    <property type="protein sequence ID" value="HIQ64432.1"/>
    <property type="molecule type" value="Genomic_DNA"/>
</dbReference>
<comment type="caution">
    <text evidence="2">The sequence shown here is derived from an EMBL/GenBank/DDBJ whole genome shotgun (WGS) entry which is preliminary data.</text>
</comment>
<accession>A0A9D1CK53</accession>
<name>A0A9D1CK53_9FIRM</name>
<keyword evidence="1" id="KW-0812">Transmembrane</keyword>
<keyword evidence="1" id="KW-0472">Membrane</keyword>
<evidence type="ECO:0000313" key="2">
    <source>
        <dbReference type="EMBL" id="HIQ64432.1"/>
    </source>
</evidence>
<sequence length="258" mass="30056">MEIIIIGGILLFVLLYNQTIDGQKFIRDNEKYFQMLKEDDYEFLVYAKYGESVDVNTLFNKRITYGFVTIVIFLFIFLTDLNLINIILSIVVGFVVFKMPYNSLRSFYKQHLHDIDVMLPYYLKGLEILVQHYTVPVALGKSIEDAPDIFKPGLRTLISRIDAGDSSIDPYMEFANTYPVRDSMRMMRLLYRLGIGSQEKKQERLLMFSRTVSNLQNKARETKYKERLNHMEGQTMYMLVATGGGVMVLILVSMMFMM</sequence>
<proteinExistence type="predicted"/>
<dbReference type="Proteomes" id="UP000886725">
    <property type="component" value="Unassembled WGS sequence"/>
</dbReference>
<reference evidence="2" key="1">
    <citation type="submission" date="2020-10" db="EMBL/GenBank/DDBJ databases">
        <authorList>
            <person name="Gilroy R."/>
        </authorList>
    </citation>
    <scope>NUCLEOTIDE SEQUENCE</scope>
    <source>
        <strain evidence="2">CHK165-10780</strain>
    </source>
</reference>
<evidence type="ECO:0000256" key="1">
    <source>
        <dbReference type="SAM" id="Phobius"/>
    </source>
</evidence>
<feature type="transmembrane region" description="Helical" evidence="1">
    <location>
        <begin position="235"/>
        <end position="257"/>
    </location>
</feature>
<organism evidence="2 3">
    <name type="scientific">Candidatus Faecenecus gallistercoris</name>
    <dbReference type="NCBI Taxonomy" id="2840793"/>
    <lineage>
        <taxon>Bacteria</taxon>
        <taxon>Bacillati</taxon>
        <taxon>Bacillota</taxon>
        <taxon>Bacillota incertae sedis</taxon>
        <taxon>Candidatus Faecenecus</taxon>
    </lineage>
</organism>
<dbReference type="AlphaFoldDB" id="A0A9D1CK53"/>
<keyword evidence="1" id="KW-1133">Transmembrane helix</keyword>
<evidence type="ECO:0000313" key="3">
    <source>
        <dbReference type="Proteomes" id="UP000886725"/>
    </source>
</evidence>
<gene>
    <name evidence="2" type="ORF">IAC85_01710</name>
</gene>
<feature type="transmembrane region" description="Helical" evidence="1">
    <location>
        <begin position="64"/>
        <end position="97"/>
    </location>
</feature>
<reference evidence="2" key="2">
    <citation type="journal article" date="2021" name="PeerJ">
        <title>Extensive microbial diversity within the chicken gut microbiome revealed by metagenomics and culture.</title>
        <authorList>
            <person name="Gilroy R."/>
            <person name="Ravi A."/>
            <person name="Getino M."/>
            <person name="Pursley I."/>
            <person name="Horton D.L."/>
            <person name="Alikhan N.F."/>
            <person name="Baker D."/>
            <person name="Gharbi K."/>
            <person name="Hall N."/>
            <person name="Watson M."/>
            <person name="Adriaenssens E.M."/>
            <person name="Foster-Nyarko E."/>
            <person name="Jarju S."/>
            <person name="Secka A."/>
            <person name="Antonio M."/>
            <person name="Oren A."/>
            <person name="Chaudhuri R.R."/>
            <person name="La Ragione R."/>
            <person name="Hildebrand F."/>
            <person name="Pallen M.J."/>
        </authorList>
    </citation>
    <scope>NUCLEOTIDE SEQUENCE</scope>
    <source>
        <strain evidence="2">CHK165-10780</strain>
    </source>
</reference>
<protein>
    <submittedName>
        <fullName evidence="2">Uncharacterized protein</fullName>
    </submittedName>
</protein>